<evidence type="ECO:0000313" key="2">
    <source>
        <dbReference type="EMBL" id="AYA37779.1"/>
    </source>
</evidence>
<protein>
    <recommendedName>
        <fullName evidence="4">Carboxypeptidase-like regulatory domain-containing protein</fullName>
    </recommendedName>
</protein>
<keyword evidence="3" id="KW-1185">Reference proteome</keyword>
<dbReference type="Gene3D" id="2.60.40.1120">
    <property type="entry name" value="Carboxypeptidase-like, regulatory domain"/>
    <property type="match status" value="1"/>
</dbReference>
<dbReference type="EMBL" id="CP032317">
    <property type="protein sequence ID" value="AYA37779.1"/>
    <property type="molecule type" value="Genomic_DNA"/>
</dbReference>
<dbReference type="RefSeq" id="WP_119445340.1">
    <property type="nucleotide sequence ID" value="NZ_CP032317.1"/>
</dbReference>
<dbReference type="AlphaFoldDB" id="A0A3B7RAJ8"/>
<sequence>MDQRVTLLLGFGLLLAPLFGQAQTTAKPASTQALLPCDTLLGRVTNLYDAPLTGATVMLKGTTNAFSTNSEGRFILTSKTAIARGALLQISAAGYTSVEQPLVSCAPLDVSLELLPGTRLRADGRIKKTTKTGKIR</sequence>
<feature type="signal peptide" evidence="1">
    <location>
        <begin position="1"/>
        <end position="22"/>
    </location>
</feature>
<dbReference type="KEGG" id="hyh:D3Y59_12435"/>
<evidence type="ECO:0000256" key="1">
    <source>
        <dbReference type="SAM" id="SignalP"/>
    </source>
</evidence>
<dbReference type="Pfam" id="PF13715">
    <property type="entry name" value="CarbopepD_reg_2"/>
    <property type="match status" value="1"/>
</dbReference>
<evidence type="ECO:0000313" key="3">
    <source>
        <dbReference type="Proteomes" id="UP000262802"/>
    </source>
</evidence>
<keyword evidence="1" id="KW-0732">Signal</keyword>
<name>A0A3B7RAJ8_9BACT</name>
<gene>
    <name evidence="2" type="ORF">D3Y59_12435</name>
</gene>
<dbReference type="SUPFAM" id="SSF49464">
    <property type="entry name" value="Carboxypeptidase regulatory domain-like"/>
    <property type="match status" value="1"/>
</dbReference>
<organism evidence="2 3">
    <name type="scientific">Hymenobacter oligotrophus</name>
    <dbReference type="NCBI Taxonomy" id="2319843"/>
    <lineage>
        <taxon>Bacteria</taxon>
        <taxon>Pseudomonadati</taxon>
        <taxon>Bacteroidota</taxon>
        <taxon>Cytophagia</taxon>
        <taxon>Cytophagales</taxon>
        <taxon>Hymenobacteraceae</taxon>
        <taxon>Hymenobacter</taxon>
    </lineage>
</organism>
<dbReference type="InterPro" id="IPR008969">
    <property type="entry name" value="CarboxyPept-like_regulatory"/>
</dbReference>
<dbReference type="Proteomes" id="UP000262802">
    <property type="component" value="Chromosome"/>
</dbReference>
<proteinExistence type="predicted"/>
<accession>A0A3B7RAJ8</accession>
<feature type="chain" id="PRO_5017813921" description="Carboxypeptidase-like regulatory domain-containing protein" evidence="1">
    <location>
        <begin position="23"/>
        <end position="136"/>
    </location>
</feature>
<reference evidence="2 3" key="1">
    <citation type="submission" date="2018-09" db="EMBL/GenBank/DDBJ databases">
        <title>Hymenobacter medium sp. nov., isolated from R2A medium.</title>
        <authorList>
            <person name="Yingchao G."/>
        </authorList>
    </citation>
    <scope>NUCLEOTIDE SEQUENCE [LARGE SCALE GENOMIC DNA]</scope>
    <source>
        <strain evidence="3">sh-6</strain>
    </source>
</reference>
<evidence type="ECO:0008006" key="4">
    <source>
        <dbReference type="Google" id="ProtNLM"/>
    </source>
</evidence>
<dbReference type="OrthoDB" id="885290at2"/>